<evidence type="ECO:0000256" key="2">
    <source>
        <dbReference type="ARBA" id="ARBA00022679"/>
    </source>
</evidence>
<comment type="caution">
    <text evidence="5">The sequence shown here is derived from an EMBL/GenBank/DDBJ whole genome shotgun (WGS) entry which is preliminary data.</text>
</comment>
<evidence type="ECO:0000313" key="6">
    <source>
        <dbReference type="Proteomes" id="UP000245956"/>
    </source>
</evidence>
<dbReference type="InterPro" id="IPR040771">
    <property type="entry name" value="TLP1_add_C"/>
</dbReference>
<evidence type="ECO:0000256" key="1">
    <source>
        <dbReference type="ARBA" id="ARBA00010982"/>
    </source>
</evidence>
<name>A0A2U3E1B8_PURLI</name>
<dbReference type="Pfam" id="PF18313">
    <property type="entry name" value="TLP1_add_C"/>
    <property type="match status" value="1"/>
</dbReference>
<proteinExistence type="inferred from homology"/>
<dbReference type="PANTHER" id="PTHR18919">
    <property type="entry name" value="ACETYL-COA C-ACYLTRANSFERASE"/>
    <property type="match status" value="1"/>
</dbReference>
<dbReference type="Proteomes" id="UP000245956">
    <property type="component" value="Unassembled WGS sequence"/>
</dbReference>
<keyword evidence="2" id="KW-0808">Transferase</keyword>
<dbReference type="GO" id="GO:0016746">
    <property type="term" value="F:acyltransferase activity"/>
    <property type="evidence" value="ECO:0007669"/>
    <property type="project" value="UniProtKB-KW"/>
</dbReference>
<comment type="similarity">
    <text evidence="1">Belongs to the thiolase-like superfamily. Thiolase family.</text>
</comment>
<evidence type="ECO:0000259" key="4">
    <source>
        <dbReference type="Pfam" id="PF18313"/>
    </source>
</evidence>
<dbReference type="InterPro" id="IPR016039">
    <property type="entry name" value="Thiolase-like"/>
</dbReference>
<reference evidence="5 6" key="1">
    <citation type="journal article" date="2016" name="Front. Microbiol.">
        <title>Genome and transcriptome sequences reveal the specific parasitism of the nematophagous Purpureocillium lilacinum 36-1.</title>
        <authorList>
            <person name="Xie J."/>
            <person name="Li S."/>
            <person name="Mo C."/>
            <person name="Xiao X."/>
            <person name="Peng D."/>
            <person name="Wang G."/>
            <person name="Xiao Y."/>
        </authorList>
    </citation>
    <scope>NUCLEOTIDE SEQUENCE [LARGE SCALE GENOMIC DNA]</scope>
    <source>
        <strain evidence="5 6">36-1</strain>
    </source>
</reference>
<dbReference type="AlphaFoldDB" id="A0A2U3E1B8"/>
<evidence type="ECO:0000313" key="5">
    <source>
        <dbReference type="EMBL" id="PWI68301.1"/>
    </source>
</evidence>
<dbReference type="Gene3D" id="2.40.50.840">
    <property type="match status" value="1"/>
</dbReference>
<keyword evidence="3" id="KW-0012">Acyltransferase</keyword>
<evidence type="ECO:0000256" key="3">
    <source>
        <dbReference type="ARBA" id="ARBA00023315"/>
    </source>
</evidence>
<dbReference type="SUPFAM" id="SSF53901">
    <property type="entry name" value="Thiolase-like"/>
    <property type="match status" value="2"/>
</dbReference>
<accession>A0A2U3E1B8</accession>
<dbReference type="PANTHER" id="PTHR18919:SF139">
    <property type="entry name" value="THIOLASE-LIKE PROTEIN TYPE 1 ADDITIONAL C-TERMINAL DOMAIN-CONTAINING PROTEIN"/>
    <property type="match status" value="1"/>
</dbReference>
<feature type="domain" description="Thiolase-like protein type 1 additional C-terminal" evidence="4">
    <location>
        <begin position="468"/>
        <end position="529"/>
    </location>
</feature>
<dbReference type="Gene3D" id="3.40.47.10">
    <property type="match status" value="1"/>
</dbReference>
<dbReference type="EMBL" id="LCWV01000015">
    <property type="protein sequence ID" value="PWI68301.1"/>
    <property type="molecule type" value="Genomic_DNA"/>
</dbReference>
<sequence length="542" mass="58969">MASRPAVPIIVGVGDVRNKSFKVEDAVEPAQLMVRAIRNAFSDTGLAEPLQKELLLKADSLRVVPTWTWAYKDLPGSIASGLGINPRTRVMPDHGGNQPALQCDEAARAIANGESDVAILTGGEALASLGACQKAGQTPPKGWEEADPSGKSLASLDMSILKESAGTRHSMGLPIHVYPLYENCRRAHRKQTYQQNSHESACMYADFDKIASGNEFSWNAGEPVKSAEFIGTVSKKNRMICDPYPLLMNAFNAVNLAAACIVTSTEYAEKLGIPRDRWVYVLGGAGTHEKDYFWERPHFHDSPALSRSIDAGLEVSGLTREQVDVYDFYSCFPIVPKLACDHLGLPTTGGDKPISLLGGLTSFGGAGNNYSMHAISAMARVLRTKKHKNGLILANGGMLTHQHVLCLSAQQRSDGRAYPSRNPLPLILDESSPPFTESAEGPATIEVRYPLPRIPTYLAANWLTIVSCLQTYTIEYDRQGAPSLGLIVGKLQGSGRRFLANHGDEQTLAQLANTSAEQVGRAGFVRKDDERNLFFFDLKTRL</sequence>
<gene>
    <name evidence="5" type="ORF">PCL_02070</name>
</gene>
<protein>
    <recommendedName>
        <fullName evidence="4">Thiolase-like protein type 1 additional C-terminal domain-containing protein</fullName>
    </recommendedName>
</protein>
<organism evidence="5 6">
    <name type="scientific">Purpureocillium lilacinum</name>
    <name type="common">Paecilomyces lilacinus</name>
    <dbReference type="NCBI Taxonomy" id="33203"/>
    <lineage>
        <taxon>Eukaryota</taxon>
        <taxon>Fungi</taxon>
        <taxon>Dikarya</taxon>
        <taxon>Ascomycota</taxon>
        <taxon>Pezizomycotina</taxon>
        <taxon>Sordariomycetes</taxon>
        <taxon>Hypocreomycetidae</taxon>
        <taxon>Hypocreales</taxon>
        <taxon>Ophiocordycipitaceae</taxon>
        <taxon>Purpureocillium</taxon>
    </lineage>
</organism>